<proteinExistence type="predicted"/>
<protein>
    <submittedName>
        <fullName evidence="1">Uncharacterized protein</fullName>
    </submittedName>
</protein>
<dbReference type="Proteomes" id="UP000502677">
    <property type="component" value="Chromosome"/>
</dbReference>
<evidence type="ECO:0000313" key="2">
    <source>
        <dbReference type="Proteomes" id="UP000502677"/>
    </source>
</evidence>
<dbReference type="RefSeq" id="WP_166292132.1">
    <property type="nucleotide sequence ID" value="NZ_CP049863.1"/>
</dbReference>
<dbReference type="EMBL" id="CP049863">
    <property type="protein sequence ID" value="QIK63790.1"/>
    <property type="molecule type" value="Genomic_DNA"/>
</dbReference>
<name>A0A6G7XGQ8_9MICO</name>
<keyword evidence="2" id="KW-1185">Reference proteome</keyword>
<sequence length="138" mass="13941">MASTNSLAIRPEAGTIALVGGGRLTEVADYKDGQRVGVQTRNGIPVRRAAGVTALMGGVPLDGFTVTTTSQVDEIPDGSLLAASGVVEVNIRGEAKPGFGDGGPRASLTGSVFVEQIEAVGSMASLLAQATSRRGKSD</sequence>
<evidence type="ECO:0000313" key="1">
    <source>
        <dbReference type="EMBL" id="QIK63790.1"/>
    </source>
</evidence>
<gene>
    <name evidence="1" type="ORF">G7068_11790</name>
</gene>
<dbReference type="AlphaFoldDB" id="A0A6G7XGQ8"/>
<reference evidence="1 2" key="1">
    <citation type="submission" date="2020-03" db="EMBL/GenBank/DDBJ databases">
        <title>Leucobacter sp. nov., isolated from beetles.</title>
        <authorList>
            <person name="Hyun D.-W."/>
            <person name="Bae J.-W."/>
        </authorList>
    </citation>
    <scope>NUCLEOTIDE SEQUENCE [LARGE SCALE GENOMIC DNA]</scope>
    <source>
        <strain evidence="1 2">HDW9C</strain>
    </source>
</reference>
<dbReference type="KEGG" id="lvi:G7068_11790"/>
<accession>A0A6G7XGQ8</accession>
<organism evidence="1 2">
    <name type="scientific">Leucobacter viscericola</name>
    <dbReference type="NCBI Taxonomy" id="2714935"/>
    <lineage>
        <taxon>Bacteria</taxon>
        <taxon>Bacillati</taxon>
        <taxon>Actinomycetota</taxon>
        <taxon>Actinomycetes</taxon>
        <taxon>Micrococcales</taxon>
        <taxon>Microbacteriaceae</taxon>
        <taxon>Leucobacter</taxon>
    </lineage>
</organism>